<gene>
    <name evidence="1" type="ORF">L1987_37605</name>
</gene>
<proteinExistence type="predicted"/>
<evidence type="ECO:0000313" key="1">
    <source>
        <dbReference type="EMBL" id="KAI3794964.1"/>
    </source>
</evidence>
<evidence type="ECO:0000313" key="2">
    <source>
        <dbReference type="Proteomes" id="UP001056120"/>
    </source>
</evidence>
<accession>A0ACB9HGD5</accession>
<keyword evidence="2" id="KW-1185">Reference proteome</keyword>
<sequence length="331" mass="37972">MFRYTRSFGGIKVLGLDVVVWWDKNENEWKVFDDRCPHRLAPLSEGRIDPSGRLQCVYHGWCFGGSGDCKLIPQAPLDGPPVHSFPKACVAVYPSTVQNGIVWFWPNTDPQYKDIPAKKKPPYVPELDDPSFDFQMFNRDIAYGLISVFPRNFRLWIDPFVSRWMHHIMQNLVIDSDFYLLQVQEEKLMEAGPSNWQKTCFVPTKADTNVVAYRKWLKKYAGGQIDWGTKFNGSLPPTLPREQLMDRYWSHVVNCSSCNGAYKGFNTLQISLQVFSVALVAIMAASKPGMISVAVRNTIAVVAILCFVGSKWLSHFIYKNFHFHDYNHAFK</sequence>
<dbReference type="EMBL" id="CM042029">
    <property type="protein sequence ID" value="KAI3794964.1"/>
    <property type="molecule type" value="Genomic_DNA"/>
</dbReference>
<reference evidence="2" key="1">
    <citation type="journal article" date="2022" name="Mol. Ecol. Resour.">
        <title>The genomes of chicory, endive, great burdock and yacon provide insights into Asteraceae palaeo-polyploidization history and plant inulin production.</title>
        <authorList>
            <person name="Fan W."/>
            <person name="Wang S."/>
            <person name="Wang H."/>
            <person name="Wang A."/>
            <person name="Jiang F."/>
            <person name="Liu H."/>
            <person name="Zhao H."/>
            <person name="Xu D."/>
            <person name="Zhang Y."/>
        </authorList>
    </citation>
    <scope>NUCLEOTIDE SEQUENCE [LARGE SCALE GENOMIC DNA]</scope>
    <source>
        <strain evidence="2">cv. Yunnan</strain>
    </source>
</reference>
<comment type="caution">
    <text evidence="1">The sequence shown here is derived from an EMBL/GenBank/DDBJ whole genome shotgun (WGS) entry which is preliminary data.</text>
</comment>
<dbReference type="Proteomes" id="UP001056120">
    <property type="component" value="Linkage Group LG12"/>
</dbReference>
<protein>
    <submittedName>
        <fullName evidence="1">Uncharacterized protein</fullName>
    </submittedName>
</protein>
<reference evidence="1 2" key="2">
    <citation type="journal article" date="2022" name="Mol. Ecol. Resour.">
        <title>The genomes of chicory, endive, great burdock and yacon provide insights into Asteraceae paleo-polyploidization history and plant inulin production.</title>
        <authorList>
            <person name="Fan W."/>
            <person name="Wang S."/>
            <person name="Wang H."/>
            <person name="Wang A."/>
            <person name="Jiang F."/>
            <person name="Liu H."/>
            <person name="Zhao H."/>
            <person name="Xu D."/>
            <person name="Zhang Y."/>
        </authorList>
    </citation>
    <scope>NUCLEOTIDE SEQUENCE [LARGE SCALE GENOMIC DNA]</scope>
    <source>
        <strain evidence="2">cv. Yunnan</strain>
        <tissue evidence="1">Leaves</tissue>
    </source>
</reference>
<name>A0ACB9HGD5_9ASTR</name>
<organism evidence="1 2">
    <name type="scientific">Smallanthus sonchifolius</name>
    <dbReference type="NCBI Taxonomy" id="185202"/>
    <lineage>
        <taxon>Eukaryota</taxon>
        <taxon>Viridiplantae</taxon>
        <taxon>Streptophyta</taxon>
        <taxon>Embryophyta</taxon>
        <taxon>Tracheophyta</taxon>
        <taxon>Spermatophyta</taxon>
        <taxon>Magnoliopsida</taxon>
        <taxon>eudicotyledons</taxon>
        <taxon>Gunneridae</taxon>
        <taxon>Pentapetalae</taxon>
        <taxon>asterids</taxon>
        <taxon>campanulids</taxon>
        <taxon>Asterales</taxon>
        <taxon>Asteraceae</taxon>
        <taxon>Asteroideae</taxon>
        <taxon>Heliantheae alliance</taxon>
        <taxon>Millerieae</taxon>
        <taxon>Smallanthus</taxon>
    </lineage>
</organism>